<accession>A0A2P2FYR5</accession>
<reference evidence="1 2" key="1">
    <citation type="journal article" date="2014" name="Genome Announc.">
        <title>Draft Genome Sequence of Amycolatopsis lurida NRRL 2430, Producer of the Glycopeptide Family Antibiotic Ristocetin.</title>
        <authorList>
            <person name="Kwun M.J."/>
            <person name="Hong H.J."/>
        </authorList>
    </citation>
    <scope>NUCLEOTIDE SEQUENCE [LARGE SCALE GENOMIC DNA]</scope>
    <source>
        <strain evidence="1 2">NRRL 2430</strain>
    </source>
</reference>
<evidence type="ECO:0000313" key="2">
    <source>
        <dbReference type="Proteomes" id="UP000256220"/>
    </source>
</evidence>
<sequence>MKIWAERPAANDVEAVVRHYFDLVRAGKMPEAGKLVDHTSARHVLKALWSGSVGASTDVDPVHDEWEHDLSWLGELGLGSFAWGETGSHLYVEITYREEVIDVALGFWVKPVDAGWAVSGPSTLW</sequence>
<evidence type="ECO:0000313" key="1">
    <source>
        <dbReference type="EMBL" id="KFU81857.1"/>
    </source>
</evidence>
<name>A0A2P2FYR5_AMYLU</name>
<keyword evidence="2" id="KW-1185">Reference proteome</keyword>
<proteinExistence type="predicted"/>
<dbReference type="RefSeq" id="WP_034307917.1">
    <property type="nucleotide sequence ID" value="NZ_JFBM01000005.1"/>
</dbReference>
<dbReference type="Proteomes" id="UP000256220">
    <property type="component" value="Unassembled WGS sequence"/>
</dbReference>
<comment type="caution">
    <text evidence="1">The sequence shown here is derived from an EMBL/GenBank/DDBJ whole genome shotgun (WGS) entry which is preliminary data.</text>
</comment>
<organism evidence="1 2">
    <name type="scientific">Amycolatopsis lurida NRRL 2430</name>
    <dbReference type="NCBI Taxonomy" id="1460371"/>
    <lineage>
        <taxon>Bacteria</taxon>
        <taxon>Bacillati</taxon>
        <taxon>Actinomycetota</taxon>
        <taxon>Actinomycetes</taxon>
        <taxon>Pseudonocardiales</taxon>
        <taxon>Pseudonocardiaceae</taxon>
        <taxon>Amycolatopsis</taxon>
    </lineage>
</organism>
<dbReference type="EMBL" id="JFBM01000005">
    <property type="protein sequence ID" value="KFU81857.1"/>
    <property type="molecule type" value="Genomic_DNA"/>
</dbReference>
<protein>
    <submittedName>
        <fullName evidence="1">Uncharacterized protein</fullName>
    </submittedName>
</protein>
<dbReference type="AlphaFoldDB" id="A0A2P2FYR5"/>
<gene>
    <name evidence="1" type="ORF">BB31_08400</name>
</gene>